<dbReference type="HOGENOM" id="CLU_1907891_0_0_1"/>
<feature type="region of interest" description="Disordered" evidence="1">
    <location>
        <begin position="19"/>
        <end position="116"/>
    </location>
</feature>
<keyword evidence="3" id="KW-1185">Reference proteome</keyword>
<dbReference type="Proteomes" id="UP000015464">
    <property type="component" value="Unassembled WGS sequence"/>
</dbReference>
<name>S9VQ82_SCHCR</name>
<evidence type="ECO:0000313" key="3">
    <source>
        <dbReference type="Proteomes" id="UP000015464"/>
    </source>
</evidence>
<feature type="compositionally biased region" description="Polar residues" evidence="1">
    <location>
        <begin position="40"/>
        <end position="56"/>
    </location>
</feature>
<accession>S9VQ82</accession>
<sequence>MNYWPYIIDRRTKLDSSTMQSIRLARKRRESGASAEPTAGYNSGAYSNALNGEVPNSSSSSSKGIYTSTELNSGYDNGTHNDGLNAEFANSSSSPPSRGIYTSTVGDDGRQNVEHSEKRRWWEFKNRKNSLGK</sequence>
<dbReference type="AlphaFoldDB" id="S9VQ82"/>
<organism evidence="2 3">
    <name type="scientific">Schizosaccharomyces cryophilus (strain OY26 / ATCC MYA-4695 / CBS 11777 / NBRC 106824 / NRRL Y48691)</name>
    <name type="common">Fission yeast</name>
    <dbReference type="NCBI Taxonomy" id="653667"/>
    <lineage>
        <taxon>Eukaryota</taxon>
        <taxon>Fungi</taxon>
        <taxon>Dikarya</taxon>
        <taxon>Ascomycota</taxon>
        <taxon>Taphrinomycotina</taxon>
        <taxon>Schizosaccharomycetes</taxon>
        <taxon>Schizosaccharomycetales</taxon>
        <taxon>Schizosaccharomycetaceae</taxon>
        <taxon>Schizosaccharomyces</taxon>
    </lineage>
</organism>
<evidence type="ECO:0000256" key="1">
    <source>
        <dbReference type="SAM" id="MobiDB-lite"/>
    </source>
</evidence>
<dbReference type="GeneID" id="25039342"/>
<dbReference type="RefSeq" id="XP_013025052.1">
    <property type="nucleotide sequence ID" value="XM_013169598.1"/>
</dbReference>
<feature type="compositionally biased region" description="Polar residues" evidence="1">
    <location>
        <begin position="63"/>
        <end position="105"/>
    </location>
</feature>
<evidence type="ECO:0000313" key="2">
    <source>
        <dbReference type="EMBL" id="EPY50123.1"/>
    </source>
</evidence>
<proteinExistence type="predicted"/>
<dbReference type="EMBL" id="KE546993">
    <property type="protein sequence ID" value="EPY50123.1"/>
    <property type="molecule type" value="Genomic_DNA"/>
</dbReference>
<protein>
    <submittedName>
        <fullName evidence="2">Uncharacterized protein</fullName>
    </submittedName>
</protein>
<reference evidence="2 3" key="1">
    <citation type="journal article" date="2011" name="Science">
        <title>Comparative functional genomics of the fission yeasts.</title>
        <authorList>
            <person name="Rhind N."/>
            <person name="Chen Z."/>
            <person name="Yassour M."/>
            <person name="Thompson D.A."/>
            <person name="Haas B.J."/>
            <person name="Habib N."/>
            <person name="Wapinski I."/>
            <person name="Roy S."/>
            <person name="Lin M.F."/>
            <person name="Heiman D.I."/>
            <person name="Young S.K."/>
            <person name="Furuya K."/>
            <person name="Guo Y."/>
            <person name="Pidoux A."/>
            <person name="Chen H.M."/>
            <person name="Robbertse B."/>
            <person name="Goldberg J.M."/>
            <person name="Aoki K."/>
            <person name="Bayne E.H."/>
            <person name="Berlin A.M."/>
            <person name="Desjardins C.A."/>
            <person name="Dobbs E."/>
            <person name="Dukaj L."/>
            <person name="Fan L."/>
            <person name="FitzGerald M.G."/>
            <person name="French C."/>
            <person name="Gujja S."/>
            <person name="Hansen K."/>
            <person name="Keifenheim D."/>
            <person name="Levin J.Z."/>
            <person name="Mosher R.A."/>
            <person name="Mueller C.A."/>
            <person name="Pfiffner J."/>
            <person name="Priest M."/>
            <person name="Russ C."/>
            <person name="Smialowska A."/>
            <person name="Swoboda P."/>
            <person name="Sykes S.M."/>
            <person name="Vaughn M."/>
            <person name="Vengrova S."/>
            <person name="Yoder R."/>
            <person name="Zeng Q."/>
            <person name="Allshire R."/>
            <person name="Baulcombe D."/>
            <person name="Birren B.W."/>
            <person name="Brown W."/>
            <person name="Ekwall K."/>
            <person name="Kellis M."/>
            <person name="Leatherwood J."/>
            <person name="Levin H."/>
            <person name="Margalit H."/>
            <person name="Martienssen R."/>
            <person name="Nieduszynski C.A."/>
            <person name="Spatafora J.W."/>
            <person name="Friedman N."/>
            <person name="Dalgaard J.Z."/>
            <person name="Baumann P."/>
            <person name="Niki H."/>
            <person name="Regev A."/>
            <person name="Nusbaum C."/>
        </authorList>
    </citation>
    <scope>NUCLEOTIDE SEQUENCE [LARGE SCALE GENOMIC DNA]</scope>
    <source>
        <strain evidence="3">OY26 / ATCC MYA-4695 / CBS 11777 / NBRC 106824 / NRRL Y48691</strain>
    </source>
</reference>
<feature type="compositionally biased region" description="Basic and acidic residues" evidence="1">
    <location>
        <begin position="107"/>
        <end position="116"/>
    </location>
</feature>
<gene>
    <name evidence="2" type="ORF">SPOG_05174</name>
</gene>